<dbReference type="PANTHER" id="PTHR18964:SF174">
    <property type="entry name" value="D-ALLOSE KINASE-RELATED"/>
    <property type="match status" value="1"/>
</dbReference>
<keyword evidence="1" id="KW-0418">Kinase</keyword>
<accession>A0A1N7NFB6</accession>
<proteinExistence type="predicted"/>
<evidence type="ECO:0000313" key="1">
    <source>
        <dbReference type="EMBL" id="SIS96972.1"/>
    </source>
</evidence>
<protein>
    <submittedName>
        <fullName evidence="1">N-acetylglucosamine kinase</fullName>
    </submittedName>
</protein>
<dbReference type="AlphaFoldDB" id="A0A1N7NFB6"/>
<dbReference type="InterPro" id="IPR049874">
    <property type="entry name" value="ROK_cs"/>
</dbReference>
<dbReference type="GO" id="GO:0004396">
    <property type="term" value="F:hexokinase activity"/>
    <property type="evidence" value="ECO:0007669"/>
    <property type="project" value="TreeGrafter"/>
</dbReference>
<dbReference type="OrthoDB" id="9810372at2"/>
<sequence length="318" mass="32904">MVALEQDRAPTVRYGVDLGGTKIEAIALSADDGHELGRQRIDSPRGDYAATVRCLRDLVHGLQGRFGAGSVGIGIPGTLSPQTGLVKNANSTWLIGHPFGADLGDALGQPVRLANDADCLALSEATDGAAAGSPIAFAVILGTGVGGGVVAHGRVLTGPNAIGGEWGHNALPWPQDDERPGPACYCGRAGCVETFLSGPGMAADHQRHSDSEVTAAAIASAAASGDPACQATLARYAHRLARGLASIINVLDPHTIVLGGGLSNIPMLYQQVPALWGQWVFSDQVLTELKQAHHGDSSGVRGAAWLWAQDSEQRLRLV</sequence>
<dbReference type="EMBL" id="FTOA01000005">
    <property type="protein sequence ID" value="SIS96972.1"/>
    <property type="molecule type" value="Genomic_DNA"/>
</dbReference>
<evidence type="ECO:0000313" key="2">
    <source>
        <dbReference type="Proteomes" id="UP000185678"/>
    </source>
</evidence>
<keyword evidence="1" id="KW-0808">Transferase</keyword>
<dbReference type="PROSITE" id="PS01125">
    <property type="entry name" value="ROK"/>
    <property type="match status" value="1"/>
</dbReference>
<dbReference type="InterPro" id="IPR043129">
    <property type="entry name" value="ATPase_NBD"/>
</dbReference>
<dbReference type="Proteomes" id="UP000185678">
    <property type="component" value="Unassembled WGS sequence"/>
</dbReference>
<keyword evidence="2" id="KW-1185">Reference proteome</keyword>
<dbReference type="Pfam" id="PF00480">
    <property type="entry name" value="ROK"/>
    <property type="match status" value="1"/>
</dbReference>
<dbReference type="STRING" id="80876.SAMN05421779_10578"/>
<gene>
    <name evidence="1" type="ORF">SAMN05421779_10578</name>
</gene>
<dbReference type="RefSeq" id="WP_076401020.1">
    <property type="nucleotide sequence ID" value="NZ_FTOA01000005.1"/>
</dbReference>
<name>A0A1N7NFB6_9PROT</name>
<dbReference type="Gene3D" id="3.30.420.40">
    <property type="match status" value="2"/>
</dbReference>
<dbReference type="CDD" id="cd24066">
    <property type="entry name" value="ASKHA_NBD_ROK_EcFRK-like"/>
    <property type="match status" value="1"/>
</dbReference>
<organism evidence="1 2">
    <name type="scientific">Insolitispirillum peregrinum</name>
    <dbReference type="NCBI Taxonomy" id="80876"/>
    <lineage>
        <taxon>Bacteria</taxon>
        <taxon>Pseudomonadati</taxon>
        <taxon>Pseudomonadota</taxon>
        <taxon>Alphaproteobacteria</taxon>
        <taxon>Rhodospirillales</taxon>
        <taxon>Novispirillaceae</taxon>
        <taxon>Insolitispirillum</taxon>
    </lineage>
</organism>
<dbReference type="PANTHER" id="PTHR18964">
    <property type="entry name" value="ROK (REPRESSOR, ORF, KINASE) FAMILY"/>
    <property type="match status" value="1"/>
</dbReference>
<dbReference type="InterPro" id="IPR000600">
    <property type="entry name" value="ROK"/>
</dbReference>
<dbReference type="SUPFAM" id="SSF53067">
    <property type="entry name" value="Actin-like ATPase domain"/>
    <property type="match status" value="1"/>
</dbReference>
<reference evidence="1 2" key="1">
    <citation type="submission" date="2017-01" db="EMBL/GenBank/DDBJ databases">
        <authorList>
            <person name="Mah S.A."/>
            <person name="Swanson W.J."/>
            <person name="Moy G.W."/>
            <person name="Vacquier V.D."/>
        </authorList>
    </citation>
    <scope>NUCLEOTIDE SEQUENCE [LARGE SCALE GENOMIC DNA]</scope>
    <source>
        <strain evidence="1 2">DSM 11589</strain>
    </source>
</reference>